<proteinExistence type="inferred from homology"/>
<dbReference type="OrthoDB" id="9810445at2"/>
<dbReference type="AlphaFoldDB" id="A0A212RD20"/>
<dbReference type="GO" id="GO:0046872">
    <property type="term" value="F:metal ion binding"/>
    <property type="evidence" value="ECO:0007669"/>
    <property type="project" value="UniProtKB-KW"/>
</dbReference>
<organism evidence="8 9">
    <name type="scientific">Arboricoccus pini</name>
    <dbReference type="NCBI Taxonomy" id="1963835"/>
    <lineage>
        <taxon>Bacteria</taxon>
        <taxon>Pseudomonadati</taxon>
        <taxon>Pseudomonadota</taxon>
        <taxon>Alphaproteobacteria</taxon>
        <taxon>Geminicoccales</taxon>
        <taxon>Geminicoccaceae</taxon>
        <taxon>Arboricoccus</taxon>
    </lineage>
</organism>
<reference evidence="8 9" key="1">
    <citation type="submission" date="2017-06" db="EMBL/GenBank/DDBJ databases">
        <authorList>
            <person name="Kim H.J."/>
            <person name="Triplett B.A."/>
        </authorList>
    </citation>
    <scope>NUCLEOTIDE SEQUENCE [LARGE SCALE GENOMIC DNA]</scope>
    <source>
        <strain evidence="8 9">B29T1</strain>
    </source>
</reference>
<evidence type="ECO:0000259" key="7">
    <source>
        <dbReference type="Pfam" id="PF01435"/>
    </source>
</evidence>
<dbReference type="InterPro" id="IPR051156">
    <property type="entry name" value="Mito/Outer_Membr_Metalloprot"/>
</dbReference>
<dbReference type="RefSeq" id="WP_088561657.1">
    <property type="nucleotide sequence ID" value="NZ_FYEH01000007.1"/>
</dbReference>
<dbReference type="Proteomes" id="UP000197065">
    <property type="component" value="Unassembled WGS sequence"/>
</dbReference>
<gene>
    <name evidence="8" type="ORF">SAMN07250955_10788</name>
</gene>
<dbReference type="EMBL" id="FYEH01000007">
    <property type="protein sequence ID" value="SNB69981.1"/>
    <property type="molecule type" value="Genomic_DNA"/>
</dbReference>
<evidence type="ECO:0000256" key="2">
    <source>
        <dbReference type="ARBA" id="ARBA00022723"/>
    </source>
</evidence>
<accession>A0A212RD20</accession>
<comment type="similarity">
    <text evidence="6">Belongs to the peptidase M48 family.</text>
</comment>
<sequence length="299" mass="31705">MGRGTRLGAAVALLLTGCTSGVTLSDVDGDAVRADTDRLANIDRSSLTPIALTSRERVRPAEAYAILQRLNVAAKPVCDALNGDCRVRLKLSNSRALTPSMSRNGELMLTGHLVHVLQYEDELAFVMAREIGHRIAGHGNLLSLRERIGAVAGFLLGAGLMTASAMGGVSMDHTSSQELGRATDGLAAKGRDAATLVFSQREELEADKLGLEIMNAAGYDQSAALRALELLSIETGGKDNDTNFFGTHPGLGERIAHLRVEIAALPPGPPRAISDAARVVRTHPQPAMMVWSDDLSPLK</sequence>
<dbReference type="GO" id="GO:0004222">
    <property type="term" value="F:metalloendopeptidase activity"/>
    <property type="evidence" value="ECO:0007669"/>
    <property type="project" value="InterPro"/>
</dbReference>
<evidence type="ECO:0000256" key="1">
    <source>
        <dbReference type="ARBA" id="ARBA00022670"/>
    </source>
</evidence>
<keyword evidence="9" id="KW-1185">Reference proteome</keyword>
<feature type="domain" description="Peptidase M48" evidence="7">
    <location>
        <begin position="102"/>
        <end position="259"/>
    </location>
</feature>
<dbReference type="PANTHER" id="PTHR22726:SF1">
    <property type="entry name" value="METALLOENDOPEPTIDASE OMA1, MITOCHONDRIAL"/>
    <property type="match status" value="1"/>
</dbReference>
<keyword evidence="4 6" id="KW-0862">Zinc</keyword>
<dbReference type="InterPro" id="IPR001915">
    <property type="entry name" value="Peptidase_M48"/>
</dbReference>
<keyword evidence="1 6" id="KW-0645">Protease</keyword>
<dbReference type="GO" id="GO:0051603">
    <property type="term" value="P:proteolysis involved in protein catabolic process"/>
    <property type="evidence" value="ECO:0007669"/>
    <property type="project" value="TreeGrafter"/>
</dbReference>
<dbReference type="PROSITE" id="PS51257">
    <property type="entry name" value="PROKAR_LIPOPROTEIN"/>
    <property type="match status" value="1"/>
</dbReference>
<evidence type="ECO:0000256" key="6">
    <source>
        <dbReference type="RuleBase" id="RU003983"/>
    </source>
</evidence>
<keyword evidence="5 6" id="KW-0482">Metalloprotease</keyword>
<protein>
    <submittedName>
        <fullName evidence="8">Peptidase family M48</fullName>
    </submittedName>
</protein>
<keyword evidence="2" id="KW-0479">Metal-binding</keyword>
<evidence type="ECO:0000256" key="4">
    <source>
        <dbReference type="ARBA" id="ARBA00022833"/>
    </source>
</evidence>
<evidence type="ECO:0000313" key="9">
    <source>
        <dbReference type="Proteomes" id="UP000197065"/>
    </source>
</evidence>
<dbReference type="PANTHER" id="PTHR22726">
    <property type="entry name" value="METALLOENDOPEPTIDASE OMA1"/>
    <property type="match status" value="1"/>
</dbReference>
<comment type="cofactor">
    <cofactor evidence="6">
        <name>Zn(2+)</name>
        <dbReference type="ChEBI" id="CHEBI:29105"/>
    </cofactor>
    <text evidence="6">Binds 1 zinc ion per subunit.</text>
</comment>
<name>A0A212RD20_9PROT</name>
<keyword evidence="3 6" id="KW-0378">Hydrolase</keyword>
<dbReference type="Pfam" id="PF01435">
    <property type="entry name" value="Peptidase_M48"/>
    <property type="match status" value="1"/>
</dbReference>
<evidence type="ECO:0000313" key="8">
    <source>
        <dbReference type="EMBL" id="SNB69981.1"/>
    </source>
</evidence>
<evidence type="ECO:0000256" key="5">
    <source>
        <dbReference type="ARBA" id="ARBA00023049"/>
    </source>
</evidence>
<evidence type="ECO:0000256" key="3">
    <source>
        <dbReference type="ARBA" id="ARBA00022801"/>
    </source>
</evidence>
<dbReference type="GO" id="GO:0016020">
    <property type="term" value="C:membrane"/>
    <property type="evidence" value="ECO:0007669"/>
    <property type="project" value="TreeGrafter"/>
</dbReference>